<sequence>MTLATSSLGIVSNLIPQQSCNPPPRDDYDHLFQAMFDEYFKPSTIAVSPVLVANAPRAVDLADSPMST</sequence>
<comment type="caution">
    <text evidence="1">The sequence shown here is derived from an EMBL/GenBank/DDBJ whole genome shotgun (WGS) entry which is preliminary data.</text>
</comment>
<feature type="non-terminal residue" evidence="1">
    <location>
        <position position="68"/>
    </location>
</feature>
<accession>A0A699SQS6</accession>
<name>A0A699SQS6_TANCI</name>
<reference evidence="1" key="1">
    <citation type="journal article" date="2019" name="Sci. Rep.">
        <title>Draft genome of Tanacetum cinerariifolium, the natural source of mosquito coil.</title>
        <authorList>
            <person name="Yamashiro T."/>
            <person name="Shiraishi A."/>
            <person name="Satake H."/>
            <person name="Nakayama K."/>
        </authorList>
    </citation>
    <scope>NUCLEOTIDE SEQUENCE</scope>
</reference>
<protein>
    <recommendedName>
        <fullName evidence="2">Integrase, catalytic region, zinc finger, CCHC-type, peptidase aspartic, catalytic</fullName>
    </recommendedName>
</protein>
<organism evidence="1">
    <name type="scientific">Tanacetum cinerariifolium</name>
    <name type="common">Dalmatian daisy</name>
    <name type="synonym">Chrysanthemum cinerariifolium</name>
    <dbReference type="NCBI Taxonomy" id="118510"/>
    <lineage>
        <taxon>Eukaryota</taxon>
        <taxon>Viridiplantae</taxon>
        <taxon>Streptophyta</taxon>
        <taxon>Embryophyta</taxon>
        <taxon>Tracheophyta</taxon>
        <taxon>Spermatophyta</taxon>
        <taxon>Magnoliopsida</taxon>
        <taxon>eudicotyledons</taxon>
        <taxon>Gunneridae</taxon>
        <taxon>Pentapetalae</taxon>
        <taxon>asterids</taxon>
        <taxon>campanulids</taxon>
        <taxon>Asterales</taxon>
        <taxon>Asteraceae</taxon>
        <taxon>Asteroideae</taxon>
        <taxon>Anthemideae</taxon>
        <taxon>Anthemidinae</taxon>
        <taxon>Tanacetum</taxon>
    </lineage>
</organism>
<gene>
    <name evidence="1" type="ORF">Tci_871287</name>
</gene>
<evidence type="ECO:0000313" key="1">
    <source>
        <dbReference type="EMBL" id="GFC99317.1"/>
    </source>
</evidence>
<proteinExistence type="predicted"/>
<dbReference type="EMBL" id="BKCJ011177654">
    <property type="protein sequence ID" value="GFC99317.1"/>
    <property type="molecule type" value="Genomic_DNA"/>
</dbReference>
<dbReference type="AlphaFoldDB" id="A0A699SQS6"/>
<evidence type="ECO:0008006" key="2">
    <source>
        <dbReference type="Google" id="ProtNLM"/>
    </source>
</evidence>